<reference evidence="5" key="1">
    <citation type="submission" date="2015-06" db="EMBL/GenBank/DDBJ databases">
        <authorList>
            <person name="Nguyen H."/>
        </authorList>
    </citation>
    <scope>NUCLEOTIDE SEQUENCE</scope>
    <source>
        <strain evidence="5">DAOM 180753</strain>
    </source>
</reference>
<dbReference type="AlphaFoldDB" id="A0AAI9TQC0"/>
<proteinExistence type="inferred from homology"/>
<keyword evidence="4" id="KW-1133">Transmembrane helix</keyword>
<evidence type="ECO:0000256" key="2">
    <source>
        <dbReference type="ARBA" id="ARBA00022857"/>
    </source>
</evidence>
<evidence type="ECO:0000313" key="5">
    <source>
        <dbReference type="EMBL" id="KAJ9491075.1"/>
    </source>
</evidence>
<dbReference type="PROSITE" id="PS00061">
    <property type="entry name" value="ADH_SHORT"/>
    <property type="match status" value="1"/>
</dbReference>
<gene>
    <name evidence="5" type="ORF">VN97_g2181</name>
</gene>
<dbReference type="CDD" id="cd05323">
    <property type="entry name" value="ADH_SDR_c_like"/>
    <property type="match status" value="1"/>
</dbReference>
<sequence length="341" mass="38090">MGEIDQRIRESIRLDGYTNMNFMPWMYLLNTISISGIGIDLAKNLSAKGWKVACVGRRHEAGEALLKDLPQDRARFFAADVSNYEEYARVFSKAHQLWGRIDALCANAGIVDMSSIYIYDSKNNSVDNIPPAPDLSVVDINYKGIVYGTQLATHFMRHNPQPGGRIVVTGSIGGIFPHKSYPVYCGSKAAVNHFIRGVAPLLKQKENIFINCVMPGIVSTPIVPPEMIRAVTPECLTPVQTILKGYETFLEDSTDMAGELLECSADKLIYYQMPKPGNGHITKRAVTCLTAYFYHRLLEVRSCFLDVLLRVFLIVFLVVFLDVSLYLGIIRHHLGSILLLT</sequence>
<dbReference type="InterPro" id="IPR036291">
    <property type="entry name" value="NAD(P)-bd_dom_sf"/>
</dbReference>
<protein>
    <submittedName>
        <fullName evidence="5">Uncharacterized protein</fullName>
    </submittedName>
</protein>
<keyword evidence="4" id="KW-0472">Membrane</keyword>
<dbReference type="Pfam" id="PF00106">
    <property type="entry name" value="adh_short"/>
    <property type="match status" value="1"/>
</dbReference>
<dbReference type="GO" id="GO:0016491">
    <property type="term" value="F:oxidoreductase activity"/>
    <property type="evidence" value="ECO:0007669"/>
    <property type="project" value="UniProtKB-KW"/>
</dbReference>
<evidence type="ECO:0000313" key="6">
    <source>
        <dbReference type="Proteomes" id="UP001227192"/>
    </source>
</evidence>
<name>A0AAI9TQC0_PENTH</name>
<dbReference type="Gene3D" id="3.40.50.720">
    <property type="entry name" value="NAD(P)-binding Rossmann-like Domain"/>
    <property type="match status" value="1"/>
</dbReference>
<evidence type="ECO:0000256" key="1">
    <source>
        <dbReference type="ARBA" id="ARBA00006484"/>
    </source>
</evidence>
<keyword evidence="2" id="KW-0521">NADP</keyword>
<keyword evidence="6" id="KW-1185">Reference proteome</keyword>
<dbReference type="SUPFAM" id="SSF51735">
    <property type="entry name" value="NAD(P)-binding Rossmann-fold domains"/>
    <property type="match status" value="1"/>
</dbReference>
<dbReference type="EMBL" id="LACB01000041">
    <property type="protein sequence ID" value="KAJ9491075.1"/>
    <property type="molecule type" value="Genomic_DNA"/>
</dbReference>
<reference evidence="5" key="2">
    <citation type="journal article" date="2016" name="Fungal Biol.">
        <title>Ochratoxin A production by Penicillium thymicola.</title>
        <authorList>
            <person name="Nguyen H.D.T."/>
            <person name="McMullin D.R."/>
            <person name="Ponomareva E."/>
            <person name="Riley R."/>
            <person name="Pomraning K.R."/>
            <person name="Baker S.E."/>
            <person name="Seifert K.A."/>
        </authorList>
    </citation>
    <scope>NUCLEOTIDE SEQUENCE</scope>
    <source>
        <strain evidence="5">DAOM 180753</strain>
    </source>
</reference>
<comment type="caution">
    <text evidence="5">The sequence shown here is derived from an EMBL/GenBank/DDBJ whole genome shotgun (WGS) entry which is preliminary data.</text>
</comment>
<feature type="transmembrane region" description="Helical" evidence="4">
    <location>
        <begin position="307"/>
        <end position="329"/>
    </location>
</feature>
<organism evidence="5 6">
    <name type="scientific">Penicillium thymicola</name>
    <dbReference type="NCBI Taxonomy" id="293382"/>
    <lineage>
        <taxon>Eukaryota</taxon>
        <taxon>Fungi</taxon>
        <taxon>Dikarya</taxon>
        <taxon>Ascomycota</taxon>
        <taxon>Pezizomycotina</taxon>
        <taxon>Eurotiomycetes</taxon>
        <taxon>Eurotiomycetidae</taxon>
        <taxon>Eurotiales</taxon>
        <taxon>Aspergillaceae</taxon>
        <taxon>Penicillium</taxon>
    </lineage>
</organism>
<dbReference type="InterPro" id="IPR002347">
    <property type="entry name" value="SDR_fam"/>
</dbReference>
<dbReference type="PRINTS" id="PR00081">
    <property type="entry name" value="GDHRDH"/>
</dbReference>
<keyword evidence="4" id="KW-0812">Transmembrane</keyword>
<dbReference type="PANTHER" id="PTHR44229:SF4">
    <property type="entry name" value="15-HYDROXYPROSTAGLANDIN DEHYDROGENASE [NAD(+)]"/>
    <property type="match status" value="1"/>
</dbReference>
<dbReference type="Proteomes" id="UP001227192">
    <property type="component" value="Unassembled WGS sequence"/>
</dbReference>
<evidence type="ECO:0000256" key="3">
    <source>
        <dbReference type="ARBA" id="ARBA00023002"/>
    </source>
</evidence>
<keyword evidence="3" id="KW-0560">Oxidoreductase</keyword>
<accession>A0AAI9TQC0</accession>
<dbReference type="InterPro" id="IPR020904">
    <property type="entry name" value="Sc_DH/Rdtase_CS"/>
</dbReference>
<comment type="similarity">
    <text evidence="1">Belongs to the short-chain dehydrogenases/reductases (SDR) family.</text>
</comment>
<dbReference type="GO" id="GO:0005737">
    <property type="term" value="C:cytoplasm"/>
    <property type="evidence" value="ECO:0007669"/>
    <property type="project" value="TreeGrafter"/>
</dbReference>
<evidence type="ECO:0000256" key="4">
    <source>
        <dbReference type="SAM" id="Phobius"/>
    </source>
</evidence>
<dbReference type="PANTHER" id="PTHR44229">
    <property type="entry name" value="15-HYDROXYPROSTAGLANDIN DEHYDROGENASE [NAD(+)]"/>
    <property type="match status" value="1"/>
</dbReference>